<feature type="domain" description="Galactose-1-phosphate uridyl transferase N-terminal" evidence="16">
    <location>
        <begin position="4"/>
        <end position="152"/>
    </location>
</feature>
<evidence type="ECO:0000256" key="1">
    <source>
        <dbReference type="ARBA" id="ARBA00001107"/>
    </source>
</evidence>
<dbReference type="InterPro" id="IPR036265">
    <property type="entry name" value="HIT-like_sf"/>
</dbReference>
<evidence type="ECO:0000313" key="18">
    <source>
        <dbReference type="EMBL" id="ADQ40457.1"/>
    </source>
</evidence>
<dbReference type="GO" id="GO:0008108">
    <property type="term" value="F:UDP-glucose:hexose-1-phosphate uridylyltransferase activity"/>
    <property type="evidence" value="ECO:0007669"/>
    <property type="project" value="UniProtKB-UniRule"/>
</dbReference>
<name>E4S503_CALA7</name>
<evidence type="ECO:0000256" key="8">
    <source>
        <dbReference type="ARBA" id="ARBA00022723"/>
    </source>
</evidence>
<keyword evidence="9 14" id="KW-0862">Zinc</keyword>
<evidence type="ECO:0000256" key="2">
    <source>
        <dbReference type="ARBA" id="ARBA00004947"/>
    </source>
</evidence>
<dbReference type="InterPro" id="IPR001937">
    <property type="entry name" value="GalP_UDPtransf1"/>
</dbReference>
<dbReference type="Pfam" id="PF01087">
    <property type="entry name" value="GalP_UDP_transf"/>
    <property type="match status" value="1"/>
</dbReference>
<dbReference type="AlphaFoldDB" id="E4S503"/>
<dbReference type="GO" id="GO:0005737">
    <property type="term" value="C:cytoplasm"/>
    <property type="evidence" value="ECO:0007669"/>
    <property type="project" value="TreeGrafter"/>
</dbReference>
<keyword evidence="19" id="KW-1185">Reference proteome</keyword>
<dbReference type="EMBL" id="CP002326">
    <property type="protein sequence ID" value="ADQ40457.1"/>
    <property type="molecule type" value="Genomic_DNA"/>
</dbReference>
<dbReference type="GO" id="GO:0033499">
    <property type="term" value="P:galactose catabolic process via UDP-galactose, Leloir pathway"/>
    <property type="evidence" value="ECO:0007669"/>
    <property type="project" value="TreeGrafter"/>
</dbReference>
<evidence type="ECO:0000256" key="13">
    <source>
        <dbReference type="PIRSR" id="PIRSR000808-1"/>
    </source>
</evidence>
<dbReference type="InterPro" id="IPR005849">
    <property type="entry name" value="GalP_Utransf_N"/>
</dbReference>
<evidence type="ECO:0000313" key="19">
    <source>
        <dbReference type="Proteomes" id="UP000009256"/>
    </source>
</evidence>
<keyword evidence="10 15" id="KW-0299">Galactose metabolism</keyword>
<dbReference type="PANTHER" id="PTHR11943:SF1">
    <property type="entry name" value="GALACTOSE-1-PHOSPHATE URIDYLYLTRANSFERASE"/>
    <property type="match status" value="1"/>
</dbReference>
<evidence type="ECO:0000256" key="4">
    <source>
        <dbReference type="ARBA" id="ARBA00012384"/>
    </source>
</evidence>
<dbReference type="Gene3D" id="3.30.428.10">
    <property type="entry name" value="HIT-like"/>
    <property type="match status" value="2"/>
</dbReference>
<evidence type="ECO:0000256" key="6">
    <source>
        <dbReference type="ARBA" id="ARBA00022679"/>
    </source>
</evidence>
<dbReference type="KEGG" id="cki:Calkr_0943"/>
<sequence>MAELRWNPLLRDWVMIASHRQERPQMPKDWCPFCPGSGRVPDNYDVLEYDNDFPALMQNPPQPDDVATSFYKVAPAYGKCEVILYSPNHTITLPELEVSHIRKLVDLWVERFETLKKDRNIKFIFIFENRGEIVGVTMPHPHGQIYGYSWIPLKILRELESAKLHYEQHGECLICRIDREEMEFKKRIIIENDHFVTYLPFFTEYPYGVFISPKRHVGVISDLTEEEKDSFAKILKETTGTLDSLFDYQLPYMMCMHQLPVNVDEDYSKFYHFHVEFYPPMRSKDKQKFNASSETGAWAPCNTTSPEEKAEELRQAYKRFMQKMQGGDKKNED</sequence>
<dbReference type="InterPro" id="IPR019779">
    <property type="entry name" value="GalP_UDPtransf1_His-AS"/>
</dbReference>
<feature type="binding site" evidence="14">
    <location>
        <position position="31"/>
    </location>
    <ligand>
        <name>Zn(2+)</name>
        <dbReference type="ChEBI" id="CHEBI:29105"/>
    </ligand>
</feature>
<evidence type="ECO:0000256" key="9">
    <source>
        <dbReference type="ARBA" id="ARBA00022833"/>
    </source>
</evidence>
<dbReference type="NCBIfam" id="TIGR00209">
    <property type="entry name" value="galT_1"/>
    <property type="match status" value="1"/>
</dbReference>
<dbReference type="STRING" id="632335.Calkr_0943"/>
<dbReference type="Proteomes" id="UP000009256">
    <property type="component" value="Chromosome"/>
</dbReference>
<keyword evidence="8 14" id="KW-0479">Metal-binding</keyword>
<dbReference type="HOGENOM" id="CLU_029960_1_1_9"/>
<comment type="catalytic activity">
    <reaction evidence="1 15">
        <text>alpha-D-galactose 1-phosphate + UDP-alpha-D-glucose = alpha-D-glucose 1-phosphate + UDP-alpha-D-galactose</text>
        <dbReference type="Rhea" id="RHEA:13989"/>
        <dbReference type="ChEBI" id="CHEBI:58336"/>
        <dbReference type="ChEBI" id="CHEBI:58601"/>
        <dbReference type="ChEBI" id="CHEBI:58885"/>
        <dbReference type="ChEBI" id="CHEBI:66914"/>
        <dbReference type="EC" id="2.7.7.12"/>
    </reaction>
</comment>
<dbReference type="InterPro" id="IPR005850">
    <property type="entry name" value="GalP_Utransf_C"/>
</dbReference>
<reference key="1">
    <citation type="submission" date="2010-11" db="EMBL/GenBank/DDBJ databases">
        <title>Complete sequence of chromosome of Caldicellulosiruptor kristjanssonii 177R1B.</title>
        <authorList>
            <consortium name="US DOE Joint Genome Institute"/>
            <person name="Lucas S."/>
            <person name="Copeland A."/>
            <person name="Lapidus A."/>
            <person name="Cheng J.-F."/>
            <person name="Bruce D."/>
            <person name="Goodwin L."/>
            <person name="Pitluck S."/>
            <person name="Davenport K."/>
            <person name="Detter J.C."/>
            <person name="Han C."/>
            <person name="Tapia R."/>
            <person name="Land M."/>
            <person name="Hauser L."/>
            <person name="Jeffries C."/>
            <person name="Kyrpides N."/>
            <person name="Ivanova N."/>
            <person name="Mikhailova N."/>
            <person name="Blumer-Schuette S.E."/>
            <person name="Kelly R.M."/>
            <person name="Woyke T."/>
        </authorList>
    </citation>
    <scope>NUCLEOTIDE SEQUENCE</scope>
    <source>
        <strain>177R1B</strain>
    </source>
</reference>
<protein>
    <recommendedName>
        <fullName evidence="5 12">Galactose-1-phosphate uridylyltransferase</fullName>
        <ecNumber evidence="4 12">2.7.7.12</ecNumber>
    </recommendedName>
</protein>
<keyword evidence="7 15" id="KW-0548">Nucleotidyltransferase</keyword>
<evidence type="ECO:0000259" key="16">
    <source>
        <dbReference type="Pfam" id="PF01087"/>
    </source>
</evidence>
<dbReference type="CDD" id="cd00608">
    <property type="entry name" value="GalT"/>
    <property type="match status" value="1"/>
</dbReference>
<dbReference type="PROSITE" id="PS00117">
    <property type="entry name" value="GAL_P_UDP_TRANSF_I"/>
    <property type="match status" value="1"/>
</dbReference>
<dbReference type="EC" id="2.7.7.12" evidence="4 12"/>
<comment type="similarity">
    <text evidence="3 15">Belongs to the galactose-1-phosphate uridylyltransferase type 1 family.</text>
</comment>
<evidence type="ECO:0000256" key="7">
    <source>
        <dbReference type="ARBA" id="ARBA00022695"/>
    </source>
</evidence>
<organism evidence="18 19">
    <name type="scientific">Caldicellulosiruptor acetigenus (strain ATCC 700853 / DSM 12137 / I77R1B)</name>
    <name type="common">Caldicellulosiruptor kristjanssonii</name>
    <dbReference type="NCBI Taxonomy" id="632335"/>
    <lineage>
        <taxon>Bacteria</taxon>
        <taxon>Bacillati</taxon>
        <taxon>Bacillota</taxon>
        <taxon>Bacillota incertae sedis</taxon>
        <taxon>Caldicellulosiruptorales</taxon>
        <taxon>Caldicellulosiruptoraceae</taxon>
        <taxon>Caldicellulosiruptor</taxon>
    </lineage>
</organism>
<feature type="binding site" evidence="14">
    <location>
        <position position="140"/>
    </location>
    <ligand>
        <name>Zn(2+)</name>
        <dbReference type="ChEBI" id="CHEBI:29105"/>
    </ligand>
</feature>
<evidence type="ECO:0000256" key="12">
    <source>
        <dbReference type="NCBIfam" id="TIGR00209"/>
    </source>
</evidence>
<keyword evidence="6 15" id="KW-0808">Transferase</keyword>
<evidence type="ECO:0000256" key="11">
    <source>
        <dbReference type="ARBA" id="ARBA00023277"/>
    </source>
</evidence>
<dbReference type="GO" id="GO:0008270">
    <property type="term" value="F:zinc ion binding"/>
    <property type="evidence" value="ECO:0007669"/>
    <property type="project" value="InterPro"/>
</dbReference>
<dbReference type="PANTHER" id="PTHR11943">
    <property type="entry name" value="GALACTOSE-1-PHOSPHATE URIDYLYLTRANSFERASE"/>
    <property type="match status" value="1"/>
</dbReference>
<dbReference type="OrthoDB" id="9769064at2"/>
<feature type="domain" description="Galactose-1-phosphate uridyl transferase C-terminal" evidence="17">
    <location>
        <begin position="165"/>
        <end position="289"/>
    </location>
</feature>
<dbReference type="RefSeq" id="WP_013432275.1">
    <property type="nucleotide sequence ID" value="NC_014721.1"/>
</dbReference>
<dbReference type="SUPFAM" id="SSF54197">
    <property type="entry name" value="HIT-like"/>
    <property type="match status" value="2"/>
</dbReference>
<evidence type="ECO:0000256" key="14">
    <source>
        <dbReference type="PIRSR" id="PIRSR000808-3"/>
    </source>
</evidence>
<keyword evidence="11 15" id="KW-0119">Carbohydrate metabolism</keyword>
<dbReference type="PIRSF" id="PIRSF000808">
    <property type="entry name" value="GalT"/>
    <property type="match status" value="1"/>
</dbReference>
<dbReference type="eggNOG" id="COG1085">
    <property type="taxonomic scope" value="Bacteria"/>
</dbReference>
<evidence type="ECO:0000259" key="17">
    <source>
        <dbReference type="Pfam" id="PF02744"/>
    </source>
</evidence>
<dbReference type="Pfam" id="PF02744">
    <property type="entry name" value="GalP_UDP_tr_C"/>
    <property type="match status" value="1"/>
</dbReference>
<gene>
    <name evidence="18" type="ordered locus">Calkr_0943</name>
</gene>
<feature type="active site" description="Tele-UMP-histidine intermediate" evidence="13">
    <location>
        <position position="142"/>
    </location>
</feature>
<dbReference type="UniPathway" id="UPA00214"/>
<evidence type="ECO:0000256" key="5">
    <source>
        <dbReference type="ARBA" id="ARBA00016340"/>
    </source>
</evidence>
<reference evidence="18 19" key="2">
    <citation type="journal article" date="2011" name="J. Bacteriol.">
        <title>Complete genome sequences for the anaerobic, extremely thermophilic plant biomass-degrading bacteria Caldicellulosiruptor hydrothermalis, Caldicellulosiruptor kristjanssonii, Caldicellulosiruptor kronotskyensis, Caldicellulosiruptor owensenis, and Caldicellulosiruptor lactoaceticus.</title>
        <authorList>
            <person name="Blumer-Schuette S.E."/>
            <person name="Ozdemir I."/>
            <person name="Mistry D."/>
            <person name="Lucas S."/>
            <person name="Lapidus A."/>
            <person name="Cheng J.F."/>
            <person name="Goodwin L.A."/>
            <person name="Pitluck S."/>
            <person name="Land M.L."/>
            <person name="Hauser L.J."/>
            <person name="Woyke T."/>
            <person name="Mikhailova N."/>
            <person name="Pati A."/>
            <person name="Kyrpides N.C."/>
            <person name="Ivanova N."/>
            <person name="Detter J.C."/>
            <person name="Walston-Davenport K."/>
            <person name="Han S."/>
            <person name="Adams M.W."/>
            <person name="Kelly R.M."/>
        </authorList>
    </citation>
    <scope>NUCLEOTIDE SEQUENCE [LARGE SCALE GENOMIC DNA]</scope>
    <source>
        <strain evidence="19">ATCC 700853 / DSM 12137 / I77R1B</strain>
    </source>
</reference>
<feature type="binding site" evidence="14">
    <location>
        <position position="89"/>
    </location>
    <ligand>
        <name>Zn(2+)</name>
        <dbReference type="ChEBI" id="CHEBI:29105"/>
    </ligand>
</feature>
<evidence type="ECO:0000256" key="15">
    <source>
        <dbReference type="RuleBase" id="RU000506"/>
    </source>
</evidence>
<feature type="binding site" evidence="14">
    <location>
        <position position="34"/>
    </location>
    <ligand>
        <name>Zn(2+)</name>
        <dbReference type="ChEBI" id="CHEBI:29105"/>
    </ligand>
</feature>
<comment type="cofactor">
    <cofactor evidence="14">
        <name>Zn(2+)</name>
        <dbReference type="ChEBI" id="CHEBI:29105"/>
    </cofactor>
    <text evidence="14">Binds 1 zinc ion per subunit.</text>
</comment>
<evidence type="ECO:0000256" key="10">
    <source>
        <dbReference type="ARBA" id="ARBA00023144"/>
    </source>
</evidence>
<evidence type="ECO:0000256" key="3">
    <source>
        <dbReference type="ARBA" id="ARBA00010951"/>
    </source>
</evidence>
<proteinExistence type="inferred from homology"/>
<comment type="pathway">
    <text evidence="2 15">Carbohydrate metabolism; galactose metabolism.</text>
</comment>
<accession>E4S503</accession>